<feature type="binding site" evidence="10">
    <location>
        <position position="285"/>
    </location>
    <ligand>
        <name>Mg(2+)</name>
        <dbReference type="ChEBI" id="CHEBI:18420"/>
    </ligand>
</feature>
<keyword evidence="7 10" id="KW-0324">Glycolysis</keyword>
<keyword evidence="6 10" id="KW-0460">Magnesium</keyword>
<dbReference type="InterPro" id="IPR036849">
    <property type="entry name" value="Enolase-like_C_sf"/>
</dbReference>
<comment type="pathway">
    <text evidence="1 10">Carbohydrate degradation; glycolysis; pyruvate from D-glyceraldehyde 3-phosphate: step 4/5.</text>
</comment>
<keyword evidence="14" id="KW-1185">Reference proteome</keyword>
<dbReference type="SUPFAM" id="SSF51604">
    <property type="entry name" value="Enolase C-terminal domain-like"/>
    <property type="match status" value="1"/>
</dbReference>
<dbReference type="EC" id="4.2.1.11" evidence="3 10"/>
<dbReference type="SMART" id="SM01193">
    <property type="entry name" value="Enolase_N"/>
    <property type="match status" value="1"/>
</dbReference>
<feature type="binding site" evidence="10">
    <location>
        <position position="337"/>
    </location>
    <ligand>
        <name>(2R)-2-phosphoglycerate</name>
        <dbReference type="ChEBI" id="CHEBI:58289"/>
    </ligand>
</feature>
<dbReference type="PROSITE" id="PS00164">
    <property type="entry name" value="ENOLASE"/>
    <property type="match status" value="1"/>
</dbReference>
<keyword evidence="10" id="KW-0479">Metal-binding</keyword>
<dbReference type="SFLD" id="SFLDG00178">
    <property type="entry name" value="enolase"/>
    <property type="match status" value="1"/>
</dbReference>
<evidence type="ECO:0000256" key="5">
    <source>
        <dbReference type="ARBA" id="ARBA00022525"/>
    </source>
</evidence>
<evidence type="ECO:0000256" key="8">
    <source>
        <dbReference type="ARBA" id="ARBA00023239"/>
    </source>
</evidence>
<evidence type="ECO:0000256" key="7">
    <source>
        <dbReference type="ARBA" id="ARBA00023152"/>
    </source>
</evidence>
<sequence length="427" mass="45857">MSAIVDIVGREILDSRGNPTVECDVLLESGVMGRAAVPSGASTGSREAIELRDGDKGRYLGKGVLKAVEHVNTEISEAVLGLDASEQAFLDRTLIDLDGSDNKSRLGANATLAVSMAVARAAAEESGLPLYRYFGGSGSMQMPVPMMNVINGGAHANNNLDLQEFMILPIGAPSFREAVRYGAEVFHALKKIIHDKGMSTAVGDEGGFAPSVTSHEAAIQLILEAIERAGYTPGEQIALGLDCAASEFYKDGKYHLEGEGLTLSAQEWTNVLSTWCDKYPIVSIEDGMHEGDWDGWKHLTEALGSKVQLVGDDLFVTNTKILREGIDRRIANSILIKINQIGTLTETFAAIEMAKRAGYTAVISHRSGETEDSTIADIAVGTNAGQIKTGSMSRSDRIAKYNQLLRIEEDLGDIASYPGRAAFYNLR</sequence>
<feature type="domain" description="Enolase C-terminal TIM barrel" evidence="11">
    <location>
        <begin position="139"/>
        <end position="425"/>
    </location>
</feature>
<dbReference type="NCBIfam" id="TIGR01060">
    <property type="entry name" value="eno"/>
    <property type="match status" value="1"/>
</dbReference>
<comment type="catalytic activity">
    <reaction evidence="10">
        <text>(2R)-2-phosphoglycerate = phosphoenolpyruvate + H2O</text>
        <dbReference type="Rhea" id="RHEA:10164"/>
        <dbReference type="ChEBI" id="CHEBI:15377"/>
        <dbReference type="ChEBI" id="CHEBI:58289"/>
        <dbReference type="ChEBI" id="CHEBI:58702"/>
        <dbReference type="EC" id="4.2.1.11"/>
    </reaction>
</comment>
<comment type="subcellular location">
    <subcellularLocation>
        <location evidence="10">Cytoplasm</location>
    </subcellularLocation>
    <subcellularLocation>
        <location evidence="10">Secreted</location>
    </subcellularLocation>
    <subcellularLocation>
        <location evidence="10">Cell surface</location>
    </subcellularLocation>
    <text evidence="10">Fractions of enolase are present in both the cytoplasm and on the cell surface.</text>
</comment>
<organism evidence="13 14">
    <name type="scientific">Caldimonas mangrovi</name>
    <dbReference type="NCBI Taxonomy" id="2944811"/>
    <lineage>
        <taxon>Bacteria</taxon>
        <taxon>Pseudomonadati</taxon>
        <taxon>Pseudomonadota</taxon>
        <taxon>Betaproteobacteria</taxon>
        <taxon>Burkholderiales</taxon>
        <taxon>Sphaerotilaceae</taxon>
        <taxon>Caldimonas</taxon>
    </lineage>
</organism>
<evidence type="ECO:0000256" key="2">
    <source>
        <dbReference type="ARBA" id="ARBA00009604"/>
    </source>
</evidence>
<comment type="function">
    <text evidence="9 10">Catalyzes the reversible conversion of 2-phosphoglycerate (2-PG) into phosphoenolpyruvate (PEP). It is essential for the degradation of carbohydrates via glycolysis.</text>
</comment>
<dbReference type="EMBL" id="JAMKFE010000006">
    <property type="protein sequence ID" value="MCM5680265.1"/>
    <property type="molecule type" value="Genomic_DNA"/>
</dbReference>
<dbReference type="PANTHER" id="PTHR11902">
    <property type="entry name" value="ENOLASE"/>
    <property type="match status" value="1"/>
</dbReference>
<evidence type="ECO:0000259" key="12">
    <source>
        <dbReference type="SMART" id="SM01193"/>
    </source>
</evidence>
<dbReference type="RefSeq" id="WP_251778712.1">
    <property type="nucleotide sequence ID" value="NZ_JAMKFE010000006.1"/>
</dbReference>
<dbReference type="InterPro" id="IPR029017">
    <property type="entry name" value="Enolase-like_N"/>
</dbReference>
<dbReference type="Pfam" id="PF03952">
    <property type="entry name" value="Enolase_N"/>
    <property type="match status" value="1"/>
</dbReference>
<dbReference type="SFLD" id="SFLDF00002">
    <property type="entry name" value="enolase"/>
    <property type="match status" value="1"/>
</dbReference>
<feature type="binding site" evidence="10">
    <location>
        <position position="388"/>
    </location>
    <ligand>
        <name>(2R)-2-phosphoglycerate</name>
        <dbReference type="ChEBI" id="CHEBI:58289"/>
    </ligand>
</feature>
<evidence type="ECO:0000313" key="13">
    <source>
        <dbReference type="EMBL" id="MCM5680265.1"/>
    </source>
</evidence>
<evidence type="ECO:0000256" key="10">
    <source>
        <dbReference type="HAMAP-Rule" id="MF_00318"/>
    </source>
</evidence>
<gene>
    <name evidence="10 13" type="primary">eno</name>
    <name evidence="13" type="ORF">M8A51_12065</name>
</gene>
<comment type="cofactor">
    <cofactor evidence="10">
        <name>Mg(2+)</name>
        <dbReference type="ChEBI" id="CHEBI:18420"/>
    </cofactor>
    <text evidence="10">Binds a second Mg(2+) ion via substrate during catalysis.</text>
</comment>
<comment type="similarity">
    <text evidence="2 10">Belongs to the enolase family.</text>
</comment>
<protein>
    <recommendedName>
        <fullName evidence="4 10">Enolase</fullName>
        <ecNumber evidence="3 10">4.2.1.11</ecNumber>
    </recommendedName>
    <alternativeName>
        <fullName evidence="10">2-phospho-D-glycerate hydro-lyase</fullName>
    </alternativeName>
    <alternativeName>
        <fullName evidence="10">2-phosphoglycerate dehydratase</fullName>
    </alternativeName>
</protein>
<keyword evidence="5 10" id="KW-0964">Secreted</keyword>
<dbReference type="InterPro" id="IPR000941">
    <property type="entry name" value="Enolase"/>
</dbReference>
<evidence type="ECO:0000256" key="1">
    <source>
        <dbReference type="ARBA" id="ARBA00005031"/>
    </source>
</evidence>
<feature type="binding site" evidence="10">
    <location>
        <position position="366"/>
    </location>
    <ligand>
        <name>(2R)-2-phosphoglycerate</name>
        <dbReference type="ChEBI" id="CHEBI:58289"/>
    </ligand>
</feature>
<dbReference type="SUPFAM" id="SSF54826">
    <property type="entry name" value="Enolase N-terminal domain-like"/>
    <property type="match status" value="1"/>
</dbReference>
<dbReference type="GO" id="GO:0004634">
    <property type="term" value="F:phosphopyruvate hydratase activity"/>
    <property type="evidence" value="ECO:0007669"/>
    <property type="project" value="UniProtKB-EC"/>
</dbReference>
<evidence type="ECO:0000256" key="4">
    <source>
        <dbReference type="ARBA" id="ARBA00017068"/>
    </source>
</evidence>
<feature type="binding site" evidence="10">
    <location>
        <position position="367"/>
    </location>
    <ligand>
        <name>(2R)-2-phosphoglycerate</name>
        <dbReference type="ChEBI" id="CHEBI:58289"/>
    </ligand>
</feature>
<dbReference type="InterPro" id="IPR020811">
    <property type="entry name" value="Enolase_N"/>
</dbReference>
<feature type="binding site" evidence="10">
    <location>
        <position position="312"/>
    </location>
    <ligand>
        <name>Mg(2+)</name>
        <dbReference type="ChEBI" id="CHEBI:18420"/>
    </ligand>
</feature>
<dbReference type="PIRSF" id="PIRSF001400">
    <property type="entry name" value="Enolase"/>
    <property type="match status" value="1"/>
</dbReference>
<dbReference type="InterPro" id="IPR020809">
    <property type="entry name" value="Enolase_CS"/>
</dbReference>
<dbReference type="Gene3D" id="3.20.20.120">
    <property type="entry name" value="Enolase-like C-terminal domain"/>
    <property type="match status" value="1"/>
</dbReference>
<keyword evidence="10" id="KW-0963">Cytoplasm</keyword>
<name>A0ABT0YNH0_9BURK</name>
<feature type="binding site" evidence="10">
    <location>
        <position position="242"/>
    </location>
    <ligand>
        <name>Mg(2+)</name>
        <dbReference type="ChEBI" id="CHEBI:18420"/>
    </ligand>
</feature>
<dbReference type="Gene3D" id="3.30.390.10">
    <property type="entry name" value="Enolase-like, N-terminal domain"/>
    <property type="match status" value="1"/>
</dbReference>
<evidence type="ECO:0000256" key="6">
    <source>
        <dbReference type="ARBA" id="ARBA00022842"/>
    </source>
</evidence>
<evidence type="ECO:0000259" key="11">
    <source>
        <dbReference type="SMART" id="SM01192"/>
    </source>
</evidence>
<reference evidence="13" key="1">
    <citation type="submission" date="2022-05" db="EMBL/GenBank/DDBJ databases">
        <title>Schlegelella sp. nov., isolated from mangrove soil.</title>
        <authorList>
            <person name="Liu Y."/>
            <person name="Ge X."/>
            <person name="Liu W."/>
        </authorList>
    </citation>
    <scope>NUCLEOTIDE SEQUENCE</scope>
    <source>
        <strain evidence="13">S2-27</strain>
    </source>
</reference>
<dbReference type="CDD" id="cd03313">
    <property type="entry name" value="enolase"/>
    <property type="match status" value="1"/>
</dbReference>
<dbReference type="Pfam" id="PF00113">
    <property type="entry name" value="Enolase_C"/>
    <property type="match status" value="1"/>
</dbReference>
<dbReference type="SFLD" id="SFLDS00001">
    <property type="entry name" value="Enolase"/>
    <property type="match status" value="1"/>
</dbReference>
<evidence type="ECO:0000256" key="3">
    <source>
        <dbReference type="ARBA" id="ARBA00012058"/>
    </source>
</evidence>
<dbReference type="Proteomes" id="UP001165541">
    <property type="component" value="Unassembled WGS sequence"/>
</dbReference>
<feature type="domain" description="Enolase N-terminal" evidence="12">
    <location>
        <begin position="4"/>
        <end position="134"/>
    </location>
</feature>
<dbReference type="HAMAP" id="MF_00318">
    <property type="entry name" value="Enolase"/>
    <property type="match status" value="1"/>
</dbReference>
<keyword evidence="8 10" id="KW-0456">Lyase</keyword>
<feature type="active site" description="Proton acceptor" evidence="10">
    <location>
        <position position="337"/>
    </location>
</feature>
<comment type="caution">
    <text evidence="13">The sequence shown here is derived from an EMBL/GenBank/DDBJ whole genome shotgun (WGS) entry which is preliminary data.</text>
</comment>
<proteinExistence type="inferred from homology"/>
<dbReference type="SMART" id="SM01192">
    <property type="entry name" value="Enolase_C"/>
    <property type="match status" value="1"/>
</dbReference>
<evidence type="ECO:0000313" key="14">
    <source>
        <dbReference type="Proteomes" id="UP001165541"/>
    </source>
</evidence>
<feature type="binding site" evidence="10">
    <location>
        <position position="163"/>
    </location>
    <ligand>
        <name>(2R)-2-phosphoglycerate</name>
        <dbReference type="ChEBI" id="CHEBI:58289"/>
    </ligand>
</feature>
<feature type="active site" description="Proton donor" evidence="10">
    <location>
        <position position="205"/>
    </location>
</feature>
<dbReference type="PRINTS" id="PR00148">
    <property type="entry name" value="ENOLASE"/>
</dbReference>
<dbReference type="InterPro" id="IPR020810">
    <property type="entry name" value="Enolase_C"/>
</dbReference>
<accession>A0ABT0YNH0</accession>
<dbReference type="PANTHER" id="PTHR11902:SF1">
    <property type="entry name" value="ENOLASE"/>
    <property type="match status" value="1"/>
</dbReference>
<evidence type="ECO:0000256" key="9">
    <source>
        <dbReference type="ARBA" id="ARBA00045763"/>
    </source>
</evidence>